<sequence>MEIKKNGEISAARSKVASTEEFAVITRYVEHEIRQCGEAIYAGNIAVNPYRSDIETSCTYCPYGSVCGMDAKIPGY</sequence>
<dbReference type="EMBL" id="JAABFR010002728">
    <property type="protein sequence ID" value="MBD4340542.1"/>
    <property type="molecule type" value="Genomic_DNA"/>
</dbReference>
<dbReference type="AlphaFoldDB" id="A0A8I0LBP8"/>
<dbReference type="Proteomes" id="UP000653002">
    <property type="component" value="Unassembled WGS sequence"/>
</dbReference>
<reference evidence="2" key="1">
    <citation type="submission" date="2020-01" db="EMBL/GenBank/DDBJ databases">
        <authorList>
            <person name="Richard D."/>
        </authorList>
    </citation>
    <scope>NUCLEOTIDE SEQUENCE</scope>
    <source>
        <strain evidence="2">JP541</strain>
    </source>
</reference>
<dbReference type="InterPro" id="IPR038726">
    <property type="entry name" value="PDDEXK_AddAB-type"/>
</dbReference>
<dbReference type="Pfam" id="PF12705">
    <property type="entry name" value="PDDEXK_1"/>
    <property type="match status" value="1"/>
</dbReference>
<evidence type="ECO:0000313" key="2">
    <source>
        <dbReference type="EMBL" id="MBD4340542.1"/>
    </source>
</evidence>
<gene>
    <name evidence="2" type="ORF">GUH15_31780</name>
</gene>
<feature type="non-terminal residue" evidence="2">
    <location>
        <position position="76"/>
    </location>
</feature>
<accession>A0A8I0LBP8</accession>
<evidence type="ECO:0000313" key="3">
    <source>
        <dbReference type="Proteomes" id="UP000653002"/>
    </source>
</evidence>
<feature type="domain" description="PD-(D/E)XK endonuclease-like" evidence="1">
    <location>
        <begin position="8"/>
        <end position="67"/>
    </location>
</feature>
<evidence type="ECO:0000259" key="1">
    <source>
        <dbReference type="Pfam" id="PF12705"/>
    </source>
</evidence>
<protein>
    <recommendedName>
        <fullName evidence="1">PD-(D/E)XK endonuclease-like domain-containing protein</fullName>
    </recommendedName>
</protein>
<proteinExistence type="predicted"/>
<name>A0A8I0LBP8_XANCI</name>
<comment type="caution">
    <text evidence="2">The sequence shown here is derived from an EMBL/GenBank/DDBJ whole genome shotgun (WGS) entry which is preliminary data.</text>
</comment>
<organism evidence="2 3">
    <name type="scientific">Xanthomonas citri pv. citri</name>
    <dbReference type="NCBI Taxonomy" id="611301"/>
    <lineage>
        <taxon>Bacteria</taxon>
        <taxon>Pseudomonadati</taxon>
        <taxon>Pseudomonadota</taxon>
        <taxon>Gammaproteobacteria</taxon>
        <taxon>Lysobacterales</taxon>
        <taxon>Lysobacteraceae</taxon>
        <taxon>Xanthomonas</taxon>
    </lineage>
</organism>